<accession>A0A345Y2K5</accession>
<dbReference type="KEGG" id="ccah:DWG20_01205"/>
<reference evidence="2 3" key="1">
    <citation type="submission" date="2018-07" db="EMBL/GenBank/DDBJ databases">
        <title>Crenobacter cavernae sp. nov., isolated from a karst cave.</title>
        <authorList>
            <person name="Zhu H."/>
        </authorList>
    </citation>
    <scope>NUCLEOTIDE SEQUENCE [LARGE SCALE GENOMIC DNA]</scope>
    <source>
        <strain evidence="2 3">K1W11S-77</strain>
    </source>
</reference>
<protein>
    <submittedName>
        <fullName evidence="2">DUF1615 domain-containing protein</fullName>
    </submittedName>
</protein>
<evidence type="ECO:0000256" key="1">
    <source>
        <dbReference type="SAM" id="SignalP"/>
    </source>
</evidence>
<feature type="signal peptide" evidence="1">
    <location>
        <begin position="1"/>
        <end position="26"/>
    </location>
</feature>
<dbReference type="PROSITE" id="PS51318">
    <property type="entry name" value="TAT"/>
    <property type="match status" value="1"/>
</dbReference>
<feature type="chain" id="PRO_5016980769" evidence="1">
    <location>
        <begin position="27"/>
        <end position="411"/>
    </location>
</feature>
<dbReference type="EMBL" id="CP031337">
    <property type="protein sequence ID" value="AXK38157.1"/>
    <property type="molecule type" value="Genomic_DNA"/>
</dbReference>
<sequence>MTLARRFCLPLAAAALAAGCTTPPVAPQMAPAMVPGVESQTPLYPPSGDIVMPTTPTVMPPATPVVTPPRKIYLYTSQSEGRALLARLMPTGIADRKGWTEDILDAFTGLKLPYSPENFCAAIAVIEQESSWQADPSVPGLPKIVWGKIEEKADRYHLPMVAVKTALMKTSPNGRSYKERIDGLRTEKEMNALYEDMAAESGRLGLPAGKNPIRTGGPMQVSVEFAEGHAHAWPYPYSKRGSWRNEVFTRQGGLYFGIANLLHYPAPYSQMVYRFADFNAGRYSSRNAAFQAAVREITGRRLAYDGDLLSYQGGAPAGSETYSALSNASRRVGMSDNAMLRDLKLEKSAVFGQSELYKKVFALADQAAGRRVAREAMPQIDLKSPKITRKLTTQWFAERVDGRYRRCLARQ</sequence>
<dbReference type="RefSeq" id="WP_115432039.1">
    <property type="nucleotide sequence ID" value="NZ_CP031337.1"/>
</dbReference>
<dbReference type="AlphaFoldDB" id="A0A345Y2K5"/>
<name>A0A345Y2K5_9NEIS</name>
<dbReference type="InterPro" id="IPR011673">
    <property type="entry name" value="DUF1615"/>
</dbReference>
<proteinExistence type="predicted"/>
<dbReference type="PROSITE" id="PS51257">
    <property type="entry name" value="PROKAR_LIPOPROTEIN"/>
    <property type="match status" value="1"/>
</dbReference>
<organism evidence="2 3">
    <name type="scientific">Crenobacter cavernae</name>
    <dbReference type="NCBI Taxonomy" id="2290923"/>
    <lineage>
        <taxon>Bacteria</taxon>
        <taxon>Pseudomonadati</taxon>
        <taxon>Pseudomonadota</taxon>
        <taxon>Betaproteobacteria</taxon>
        <taxon>Neisseriales</taxon>
        <taxon>Neisseriaceae</taxon>
        <taxon>Crenobacter</taxon>
    </lineage>
</organism>
<evidence type="ECO:0000313" key="3">
    <source>
        <dbReference type="Proteomes" id="UP000254537"/>
    </source>
</evidence>
<dbReference type="OrthoDB" id="596976at2"/>
<evidence type="ECO:0000313" key="2">
    <source>
        <dbReference type="EMBL" id="AXK38157.1"/>
    </source>
</evidence>
<dbReference type="InterPro" id="IPR006311">
    <property type="entry name" value="TAT_signal"/>
</dbReference>
<dbReference type="Proteomes" id="UP000254537">
    <property type="component" value="Chromosome"/>
</dbReference>
<dbReference type="Pfam" id="PF07759">
    <property type="entry name" value="DUF1615"/>
    <property type="match status" value="1"/>
</dbReference>
<keyword evidence="1" id="KW-0732">Signal</keyword>
<gene>
    <name evidence="2" type="ORF">DWG20_01205</name>
</gene>